<evidence type="ECO:0000256" key="1">
    <source>
        <dbReference type="SAM" id="MobiDB-lite"/>
    </source>
</evidence>
<dbReference type="GO" id="GO:0003700">
    <property type="term" value="F:DNA-binding transcription factor activity"/>
    <property type="evidence" value="ECO:0007669"/>
    <property type="project" value="InterPro"/>
</dbReference>
<dbReference type="EMBL" id="JAACJK010000001">
    <property type="protein sequence ID" value="KAF5342224.1"/>
    <property type="molecule type" value="Genomic_DNA"/>
</dbReference>
<gene>
    <name evidence="2" type="ORF">D9611_001612</name>
</gene>
<evidence type="ECO:0008006" key="4">
    <source>
        <dbReference type="Google" id="ProtNLM"/>
    </source>
</evidence>
<dbReference type="Gene3D" id="1.20.5.170">
    <property type="match status" value="1"/>
</dbReference>
<feature type="region of interest" description="Disordered" evidence="1">
    <location>
        <begin position="178"/>
        <end position="212"/>
    </location>
</feature>
<feature type="compositionally biased region" description="Low complexity" evidence="1">
    <location>
        <begin position="58"/>
        <end position="68"/>
    </location>
</feature>
<feature type="compositionally biased region" description="Polar residues" evidence="1">
    <location>
        <begin position="263"/>
        <end position="277"/>
    </location>
</feature>
<feature type="region of interest" description="Disordered" evidence="1">
    <location>
        <begin position="53"/>
        <end position="156"/>
    </location>
</feature>
<comment type="caution">
    <text evidence="2">The sequence shown here is derived from an EMBL/GenBank/DDBJ whole genome shotgun (WGS) entry which is preliminary data.</text>
</comment>
<feature type="region of interest" description="Disordered" evidence="1">
    <location>
        <begin position="290"/>
        <end position="312"/>
    </location>
</feature>
<name>A0A8H5FME4_9AGAR</name>
<sequence length="354" mass="38944">MSSSSKRGRKRNDNLPPNRARDVQRAFRARRAAHLQALEQRVAELEEENNYLRQELNLPPSSRPPLGRGPTGKDRPKLESGSNGSPFGSSRDSSSLAGSPPSRQSSVSPGDTIPVSMSPSCPMTLIGDNGTWDDSIALQDHSHPTNPSPTQIHDGQYQMAPIPTSIPLKSMAYPSYPNTVPSSSRHTSDPYVNHNAQGYSHAPERPSSTHYPHHSYLMREDMREDVSRSHFLQYPSPPSNGFHHSQAPPHSAQVPARHLHHPQPSSTHAHSIHQNQDYARESPVPFNTRRQVTNTSGYAPGQGYPSLANPSNLTLQSRSQLTDYIQSRASDAPQSLGSTARSPYNSDGRLRSLT</sequence>
<keyword evidence="3" id="KW-1185">Reference proteome</keyword>
<dbReference type="AlphaFoldDB" id="A0A8H5FME4"/>
<feature type="compositionally biased region" description="Low complexity" evidence="1">
    <location>
        <begin position="82"/>
        <end position="106"/>
    </location>
</feature>
<feature type="region of interest" description="Disordered" evidence="1">
    <location>
        <begin position="1"/>
        <end position="28"/>
    </location>
</feature>
<organism evidence="2 3">
    <name type="scientific">Ephemerocybe angulata</name>
    <dbReference type="NCBI Taxonomy" id="980116"/>
    <lineage>
        <taxon>Eukaryota</taxon>
        <taxon>Fungi</taxon>
        <taxon>Dikarya</taxon>
        <taxon>Basidiomycota</taxon>
        <taxon>Agaricomycotina</taxon>
        <taxon>Agaricomycetes</taxon>
        <taxon>Agaricomycetidae</taxon>
        <taxon>Agaricales</taxon>
        <taxon>Agaricineae</taxon>
        <taxon>Psathyrellaceae</taxon>
        <taxon>Ephemerocybe</taxon>
    </lineage>
</organism>
<protein>
    <recommendedName>
        <fullName evidence="4">BZIP domain-containing protein</fullName>
    </recommendedName>
</protein>
<dbReference type="InterPro" id="IPR046347">
    <property type="entry name" value="bZIP_sf"/>
</dbReference>
<evidence type="ECO:0000313" key="3">
    <source>
        <dbReference type="Proteomes" id="UP000541558"/>
    </source>
</evidence>
<accession>A0A8H5FME4</accession>
<evidence type="ECO:0000313" key="2">
    <source>
        <dbReference type="EMBL" id="KAF5342224.1"/>
    </source>
</evidence>
<reference evidence="2 3" key="1">
    <citation type="journal article" date="2020" name="ISME J.">
        <title>Uncovering the hidden diversity of litter-decomposition mechanisms in mushroom-forming fungi.</title>
        <authorList>
            <person name="Floudas D."/>
            <person name="Bentzer J."/>
            <person name="Ahren D."/>
            <person name="Johansson T."/>
            <person name="Persson P."/>
            <person name="Tunlid A."/>
        </authorList>
    </citation>
    <scope>NUCLEOTIDE SEQUENCE [LARGE SCALE GENOMIC DNA]</scope>
    <source>
        <strain evidence="2 3">CBS 175.51</strain>
    </source>
</reference>
<feature type="compositionally biased region" description="Polar residues" evidence="1">
    <location>
        <begin position="144"/>
        <end position="153"/>
    </location>
</feature>
<feature type="compositionally biased region" description="Basic residues" evidence="1">
    <location>
        <begin position="1"/>
        <end position="10"/>
    </location>
</feature>
<dbReference type="SUPFAM" id="SSF57959">
    <property type="entry name" value="Leucine zipper domain"/>
    <property type="match status" value="1"/>
</dbReference>
<dbReference type="OrthoDB" id="2552152at2759"/>
<feature type="region of interest" description="Disordered" evidence="1">
    <location>
        <begin position="325"/>
        <end position="354"/>
    </location>
</feature>
<dbReference type="Proteomes" id="UP000541558">
    <property type="component" value="Unassembled WGS sequence"/>
</dbReference>
<feature type="region of interest" description="Disordered" evidence="1">
    <location>
        <begin position="230"/>
        <end position="277"/>
    </location>
</feature>
<feature type="compositionally biased region" description="Polar residues" evidence="1">
    <location>
        <begin position="325"/>
        <end position="345"/>
    </location>
</feature>
<proteinExistence type="predicted"/>